<dbReference type="RefSeq" id="WP_386075229.1">
    <property type="nucleotide sequence ID" value="NZ_JBHTJT010000030.1"/>
</dbReference>
<keyword evidence="1" id="KW-0472">Membrane</keyword>
<sequence>MAYAGTADRGFAERIARIEKGKQWTPDGVVMPSSKARKKKIGLKHLGSRITMMLSILLAGSVWSVFSLVQAELAEEDAAIDFTEVTTGITRLVSTITGG</sequence>
<keyword evidence="1" id="KW-0812">Transmembrane</keyword>
<evidence type="ECO:0000256" key="1">
    <source>
        <dbReference type="SAM" id="Phobius"/>
    </source>
</evidence>
<keyword evidence="3" id="KW-1185">Reference proteome</keyword>
<proteinExistence type="predicted"/>
<dbReference type="EMBL" id="JBHTJT010000030">
    <property type="protein sequence ID" value="MFD0980688.1"/>
    <property type="molecule type" value="Genomic_DNA"/>
</dbReference>
<gene>
    <name evidence="2" type="ORF">ACFQ2S_13625</name>
</gene>
<evidence type="ECO:0000313" key="3">
    <source>
        <dbReference type="Proteomes" id="UP001597108"/>
    </source>
</evidence>
<feature type="transmembrane region" description="Helical" evidence="1">
    <location>
        <begin position="46"/>
        <end position="66"/>
    </location>
</feature>
<dbReference type="Proteomes" id="UP001597108">
    <property type="component" value="Unassembled WGS sequence"/>
</dbReference>
<organism evidence="2 3">
    <name type="scientific">Tropicimonas aquimaris</name>
    <dbReference type="NCBI Taxonomy" id="914152"/>
    <lineage>
        <taxon>Bacteria</taxon>
        <taxon>Pseudomonadati</taxon>
        <taxon>Pseudomonadota</taxon>
        <taxon>Alphaproteobacteria</taxon>
        <taxon>Rhodobacterales</taxon>
        <taxon>Roseobacteraceae</taxon>
        <taxon>Tropicimonas</taxon>
    </lineage>
</organism>
<reference evidence="3" key="1">
    <citation type="journal article" date="2019" name="Int. J. Syst. Evol. Microbiol.">
        <title>The Global Catalogue of Microorganisms (GCM) 10K type strain sequencing project: providing services to taxonomists for standard genome sequencing and annotation.</title>
        <authorList>
            <consortium name="The Broad Institute Genomics Platform"/>
            <consortium name="The Broad Institute Genome Sequencing Center for Infectious Disease"/>
            <person name="Wu L."/>
            <person name="Ma J."/>
        </authorList>
    </citation>
    <scope>NUCLEOTIDE SEQUENCE [LARGE SCALE GENOMIC DNA]</scope>
    <source>
        <strain evidence="3">CCUG 60524</strain>
    </source>
</reference>
<protein>
    <submittedName>
        <fullName evidence="2">Uncharacterized protein</fullName>
    </submittedName>
</protein>
<keyword evidence="1" id="KW-1133">Transmembrane helix</keyword>
<name>A0ABW3ITJ1_9RHOB</name>
<evidence type="ECO:0000313" key="2">
    <source>
        <dbReference type="EMBL" id="MFD0980688.1"/>
    </source>
</evidence>
<comment type="caution">
    <text evidence="2">The sequence shown here is derived from an EMBL/GenBank/DDBJ whole genome shotgun (WGS) entry which is preliminary data.</text>
</comment>
<accession>A0ABW3ITJ1</accession>